<name>A0A384L3M9_HALVD</name>
<sequence length="892" mass="94664">MDFRGDERAVTVQIGAVLLFGIIIISMSTYQATVVPNQNEQVEFLHNEEVHDQFESLRGAIIESSAETTARPSTVSLGTRYPSRTLFVNPGPVSGTLQTRELGSLTVTNVETTEAETSDYVNGGLSYETKSLEYRPDYNVLQSAPTTVYENTVSYNRFDTGYEGTLNDGQSLINGRTISLVLLQGDYSENGVGSATVDAQAVSPATRTVPVTGDASGNVTISVPTELSEDAWRELLAEGNDDYVHSVDRSGDRVEIEMQGEEGGDSVTYDLRVGAVEVGSGVDEPAAYYLTVVEGASPRSIGSGDTETLTFEVRDRYNNPVSGVSVNFSASGGSISIDPEGPTTDSEGRIRVTVTGESAGTAEVLGSFDDATFTPSTRQDAGVEVSVSSGEAAESGGVGGLLYENDAVARDGDDSFSTPGGVEFSLRNVGSDSVELLSVVVNPHDDSIDGLSDRVDGGDDDPGETELYVESPSGDALVDYQITQNEFVDVPEDGLAIDIDESGDIGGSNPVVGSGESARFYVYEFYDTGRFGGTNVDMTGEWLSVRVTYRLPSGLVDAKTFSFEANAQPEGGVNAPPTPRTTGPYSVPEGESIQLDGSGSSDSDGSITSYSWSITDDPTGQASLSNPSSARPTFNAPDSVSGDTDVTVELTVTDDDGATSRRTTTVTVTDSTSSPQPSISMRVDDLTDIRPNSPEFVVSYDIGNTNNSFERVEVQLDSTESFASDSEQQTAPRGSVRLQTTYGARQTFEVTVDVIYDGPNGEYVARSQTVTDAADARNRNGNDDLALGSSASINSLDIQDRTNTGNNDVWYRADYDVSSGDFSRVELVALNLNSNGATDTRLRTDRSRNNADIINGLDGAQADYRVGMLVYDDTGAVVDIQTVDDTADGTDP</sequence>
<dbReference type="InterPro" id="IPR008964">
    <property type="entry name" value="Invasin/intimin_cell_adhesion"/>
</dbReference>
<keyword evidence="3" id="KW-0472">Membrane</keyword>
<organism evidence="6 7">
    <name type="scientific">Haloferax volcanii (strain ATCC 29605 / DSM 3757 / JCM 8879 / NBRC 14742 / NCIMB 2012 / VKM B-1768 / DS2)</name>
    <name type="common">Halobacterium volcanii</name>
    <dbReference type="NCBI Taxonomy" id="309800"/>
    <lineage>
        <taxon>Archaea</taxon>
        <taxon>Methanobacteriati</taxon>
        <taxon>Methanobacteriota</taxon>
        <taxon>Stenosarchaea group</taxon>
        <taxon>Halobacteria</taxon>
        <taxon>Halobacteriales</taxon>
        <taxon>Haloferacaceae</taxon>
        <taxon>Haloferax</taxon>
    </lineage>
</organism>
<feature type="region of interest" description="Disordered" evidence="2">
    <location>
        <begin position="567"/>
        <end position="644"/>
    </location>
</feature>
<dbReference type="Pfam" id="PF22352">
    <property type="entry name" value="K319L-like_PKD"/>
    <property type="match status" value="1"/>
</dbReference>
<protein>
    <submittedName>
        <fullName evidence="6">PKD domain-containing protein</fullName>
    </submittedName>
</protein>
<evidence type="ECO:0000256" key="2">
    <source>
        <dbReference type="SAM" id="MobiDB-lite"/>
    </source>
</evidence>
<reference evidence="7" key="1">
    <citation type="submission" date="2012-11" db="EMBL/GenBank/DDBJ databases">
        <authorList>
            <person name="Becker E.A."/>
            <person name="Seitzer P."/>
            <person name="Tritt A."/>
            <person name="Larsen D."/>
            <person name="Yao A."/>
            <person name="Wu D."/>
            <person name="Darling A."/>
            <person name="Eisen J.A."/>
            <person name="Facciotti M.T."/>
        </authorList>
    </citation>
    <scope>NUCLEOTIDE SEQUENCE [LARGE SCALE GENOMIC DNA]</scope>
    <source>
        <strain evidence="7">ATCC 29605 / DSM 3757 / JCM 8879 / NBRC 14742 / NCIMB 2012 / VKM B-1768 / DS2</strain>
    </source>
</reference>
<evidence type="ECO:0000313" key="6">
    <source>
        <dbReference type="EMBL" id="ELY32860.1"/>
    </source>
</evidence>
<evidence type="ECO:0000259" key="5">
    <source>
        <dbReference type="SMART" id="SM00634"/>
    </source>
</evidence>
<feature type="domain" description="PKD/Chitinase" evidence="4">
    <location>
        <begin position="578"/>
        <end position="671"/>
    </location>
</feature>
<dbReference type="InterPro" id="IPR022409">
    <property type="entry name" value="PKD/Chitinase_dom"/>
</dbReference>
<evidence type="ECO:0000256" key="3">
    <source>
        <dbReference type="SAM" id="Phobius"/>
    </source>
</evidence>
<dbReference type="Pfam" id="PF02369">
    <property type="entry name" value="Big_1"/>
    <property type="match status" value="1"/>
</dbReference>
<gene>
    <name evidence="6" type="ORF">C498_07370</name>
</gene>
<feature type="domain" description="Big-1" evidence="5">
    <location>
        <begin position="291"/>
        <end position="378"/>
    </location>
</feature>
<dbReference type="SUPFAM" id="SSF49299">
    <property type="entry name" value="PKD domain"/>
    <property type="match status" value="1"/>
</dbReference>
<dbReference type="AlphaFoldDB" id="A0A384L3M9"/>
<evidence type="ECO:0000256" key="1">
    <source>
        <dbReference type="ARBA" id="ARBA00010116"/>
    </source>
</evidence>
<feature type="compositionally biased region" description="Polar residues" evidence="2">
    <location>
        <begin position="616"/>
        <end position="642"/>
    </location>
</feature>
<evidence type="ECO:0000259" key="4">
    <source>
        <dbReference type="SMART" id="SM00089"/>
    </source>
</evidence>
<dbReference type="InterPro" id="IPR003344">
    <property type="entry name" value="Big_1_dom"/>
</dbReference>
<dbReference type="OrthoDB" id="121941at2157"/>
<dbReference type="Proteomes" id="UP000011532">
    <property type="component" value="Unassembled WGS sequence"/>
</dbReference>
<dbReference type="SMART" id="SM00089">
    <property type="entry name" value="PKD"/>
    <property type="match status" value="1"/>
</dbReference>
<dbReference type="Gene3D" id="2.60.40.10">
    <property type="entry name" value="Immunoglobulins"/>
    <property type="match status" value="2"/>
</dbReference>
<comment type="caution">
    <text evidence="6">The sequence shown here is derived from an EMBL/GenBank/DDBJ whole genome shotgun (WGS) entry which is preliminary data.</text>
</comment>
<feature type="transmembrane region" description="Helical" evidence="3">
    <location>
        <begin position="12"/>
        <end position="30"/>
    </location>
</feature>
<dbReference type="GeneID" id="8926625"/>
<comment type="similarity">
    <text evidence="1">Belongs to the intimin/invasin family.</text>
</comment>
<dbReference type="InterPro" id="IPR013783">
    <property type="entry name" value="Ig-like_fold"/>
</dbReference>
<keyword evidence="3" id="KW-0812">Transmembrane</keyword>
<proteinExistence type="inferred from homology"/>
<keyword evidence="3" id="KW-1133">Transmembrane helix</keyword>
<feature type="region of interest" description="Disordered" evidence="2">
    <location>
        <begin position="657"/>
        <end position="679"/>
    </location>
</feature>
<feature type="compositionally biased region" description="Low complexity" evidence="2">
    <location>
        <begin position="592"/>
        <end position="614"/>
    </location>
</feature>
<accession>A0A384L3M9</accession>
<dbReference type="InterPro" id="IPR035986">
    <property type="entry name" value="PKD_dom_sf"/>
</dbReference>
<dbReference type="SUPFAM" id="SSF49373">
    <property type="entry name" value="Invasin/intimin cell-adhesion fragments"/>
    <property type="match status" value="1"/>
</dbReference>
<evidence type="ECO:0000313" key="7">
    <source>
        <dbReference type="Proteomes" id="UP000011532"/>
    </source>
</evidence>
<feature type="compositionally biased region" description="Low complexity" evidence="2">
    <location>
        <begin position="660"/>
        <end position="674"/>
    </location>
</feature>
<dbReference type="SMART" id="SM00634">
    <property type="entry name" value="BID_1"/>
    <property type="match status" value="1"/>
</dbReference>
<reference evidence="6 7" key="2">
    <citation type="journal article" date="2014" name="PLoS Genet.">
        <title>Phylogenetically driven sequencing of extremely halophilic archaea reveals strategies for static and dynamic osmo-response.</title>
        <authorList>
            <person name="Becker E.A."/>
            <person name="Seitzer P.M."/>
            <person name="Tritt A."/>
            <person name="Larsen D."/>
            <person name="Krusor M."/>
            <person name="Yao A.I."/>
            <person name="Wu D."/>
            <person name="Madern D."/>
            <person name="Eisen J.A."/>
            <person name="Darling A.E."/>
            <person name="Facciotti M.T."/>
        </authorList>
    </citation>
    <scope>NUCLEOTIDE SEQUENCE [LARGE SCALE GENOMIC DNA]</scope>
    <source>
        <strain evidence="7">ATCC 29605 / DSM 3757 / JCM 8879 / NBRC 14742 / NCIMB 2012 / VKM B-1768 / DS2</strain>
    </source>
</reference>
<dbReference type="RefSeq" id="WP_004042307.1">
    <property type="nucleotide sequence ID" value="NC_013967.1"/>
</dbReference>
<dbReference type="EMBL" id="AOHU01000044">
    <property type="protein sequence ID" value="ELY32860.1"/>
    <property type="molecule type" value="Genomic_DNA"/>
</dbReference>